<gene>
    <name evidence="3" type="ORF">SK069_19930</name>
</gene>
<feature type="domain" description="Luciferase-like" evidence="2">
    <location>
        <begin position="19"/>
        <end position="216"/>
    </location>
</feature>
<evidence type="ECO:0000256" key="1">
    <source>
        <dbReference type="ARBA" id="ARBA00023002"/>
    </source>
</evidence>
<dbReference type="Gene3D" id="3.20.20.30">
    <property type="entry name" value="Luciferase-like domain"/>
    <property type="match status" value="1"/>
</dbReference>
<dbReference type="InterPro" id="IPR036661">
    <property type="entry name" value="Luciferase-like_sf"/>
</dbReference>
<keyword evidence="1" id="KW-0560">Oxidoreductase</keyword>
<reference evidence="3 4" key="1">
    <citation type="submission" date="2023-11" db="EMBL/GenBank/DDBJ databases">
        <authorList>
            <person name="Xu M."/>
            <person name="Jiang T."/>
        </authorList>
    </citation>
    <scope>NUCLEOTIDE SEQUENCE [LARGE SCALE GENOMIC DNA]</scope>
    <source>
        <strain evidence="3 4">SD</strain>
    </source>
</reference>
<dbReference type="PANTHER" id="PTHR43244">
    <property type="match status" value="1"/>
</dbReference>
<dbReference type="Pfam" id="PF00296">
    <property type="entry name" value="Bac_luciferase"/>
    <property type="match status" value="1"/>
</dbReference>
<dbReference type="InterPro" id="IPR011251">
    <property type="entry name" value="Luciferase-like_dom"/>
</dbReference>
<proteinExistence type="predicted"/>
<organism evidence="3 4">
    <name type="scientific">Patulibacter brassicae</name>
    <dbReference type="NCBI Taxonomy" id="1705717"/>
    <lineage>
        <taxon>Bacteria</taxon>
        <taxon>Bacillati</taxon>
        <taxon>Actinomycetota</taxon>
        <taxon>Thermoleophilia</taxon>
        <taxon>Solirubrobacterales</taxon>
        <taxon>Patulibacteraceae</taxon>
        <taxon>Patulibacter</taxon>
    </lineage>
</organism>
<dbReference type="InterPro" id="IPR050564">
    <property type="entry name" value="F420-G6PD/mer"/>
</dbReference>
<dbReference type="Proteomes" id="UP001277761">
    <property type="component" value="Unassembled WGS sequence"/>
</dbReference>
<evidence type="ECO:0000259" key="2">
    <source>
        <dbReference type="Pfam" id="PF00296"/>
    </source>
</evidence>
<dbReference type="EMBL" id="JAXAVX010000023">
    <property type="protein sequence ID" value="MDX8153878.1"/>
    <property type="molecule type" value="Genomic_DNA"/>
</dbReference>
<protein>
    <submittedName>
        <fullName evidence="3">TIGR03620 family F420-dependent LLM class oxidoreductase</fullName>
    </submittedName>
</protein>
<dbReference type="RefSeq" id="WP_319956027.1">
    <property type="nucleotide sequence ID" value="NZ_JAXAVX010000023.1"/>
</dbReference>
<evidence type="ECO:0000313" key="4">
    <source>
        <dbReference type="Proteomes" id="UP001277761"/>
    </source>
</evidence>
<dbReference type="PANTHER" id="PTHR43244:SF1">
    <property type="entry name" value="5,10-METHYLENETETRAHYDROMETHANOPTERIN REDUCTASE"/>
    <property type="match status" value="1"/>
</dbReference>
<keyword evidence="4" id="KW-1185">Reference proteome</keyword>
<dbReference type="SUPFAM" id="SSF51679">
    <property type="entry name" value="Bacterial luciferase-like"/>
    <property type="match status" value="1"/>
</dbReference>
<sequence>MRLGAFGVFLGARGLDDEAVAQAARVAESAGFGALWLGGSPRLPVVRPALEATERLVVATGIVNVWDADPVELAGEYAAITDDHGDRVVVGIGIGHREATDRYEKPIATMRGFLDRIDAAERPIPVDRRVLAALGPRMLALSAERAGGAHPYFVPREHVVAARAAVGPDKLVAAELSVAIEEDPDRARAAAEGFARFYLGLDNYVSNLRRLGLSEEDVAGAGSAALLDRVVPQGDAARIAAVVGDFRAAGADHVAVQAVGVEGVPEAQWRALSSALGLG</sequence>
<name>A0ABU4VPV6_9ACTN</name>
<dbReference type="InterPro" id="IPR019922">
    <property type="entry name" value="Lucif-like_OxRdatse_MSMEG_4141"/>
</dbReference>
<comment type="caution">
    <text evidence="3">The sequence shown here is derived from an EMBL/GenBank/DDBJ whole genome shotgun (WGS) entry which is preliminary data.</text>
</comment>
<accession>A0ABU4VPV6</accession>
<evidence type="ECO:0000313" key="3">
    <source>
        <dbReference type="EMBL" id="MDX8153878.1"/>
    </source>
</evidence>
<dbReference type="NCBIfam" id="TIGR03620">
    <property type="entry name" value="F420_MSMEG_4141"/>
    <property type="match status" value="1"/>
</dbReference>